<evidence type="ECO:0000256" key="9">
    <source>
        <dbReference type="SAM" id="MobiDB-lite"/>
    </source>
</evidence>
<evidence type="ECO:0000313" key="10">
    <source>
        <dbReference type="EMBL" id="CAI3993682.1"/>
    </source>
</evidence>
<evidence type="ECO:0000256" key="7">
    <source>
        <dbReference type="ARBA" id="ARBA00023125"/>
    </source>
</evidence>
<comment type="cofactor">
    <cofactor evidence="2">
        <name>Mg(2+)</name>
        <dbReference type="ChEBI" id="CHEBI:18420"/>
    </cofactor>
</comment>
<evidence type="ECO:0000256" key="2">
    <source>
        <dbReference type="ARBA" id="ARBA00001946"/>
    </source>
</evidence>
<dbReference type="Proteomes" id="UP001152797">
    <property type="component" value="Unassembled WGS sequence"/>
</dbReference>
<dbReference type="SUPFAM" id="SSF56719">
    <property type="entry name" value="Type II DNA topoisomerase"/>
    <property type="match status" value="1"/>
</dbReference>
<name>A0A9P1G158_9DINO</name>
<feature type="compositionally biased region" description="Basic residues" evidence="9">
    <location>
        <begin position="127"/>
        <end position="145"/>
    </location>
</feature>
<feature type="non-terminal residue" evidence="10">
    <location>
        <position position="1"/>
    </location>
</feature>
<feature type="region of interest" description="Disordered" evidence="9">
    <location>
        <begin position="81"/>
        <end position="199"/>
    </location>
</feature>
<dbReference type="OrthoDB" id="448840at2759"/>
<keyword evidence="4" id="KW-0547">Nucleotide-binding</keyword>
<evidence type="ECO:0000256" key="1">
    <source>
        <dbReference type="ARBA" id="ARBA00000185"/>
    </source>
</evidence>
<dbReference type="GO" id="GO:0003677">
    <property type="term" value="F:DNA binding"/>
    <property type="evidence" value="ECO:0007669"/>
    <property type="project" value="UniProtKB-KW"/>
</dbReference>
<dbReference type="PANTHER" id="PTHR10169:SF38">
    <property type="entry name" value="DNA TOPOISOMERASE 2"/>
    <property type="match status" value="1"/>
</dbReference>
<evidence type="ECO:0000256" key="5">
    <source>
        <dbReference type="ARBA" id="ARBA00022840"/>
    </source>
</evidence>
<evidence type="ECO:0000256" key="8">
    <source>
        <dbReference type="ARBA" id="ARBA00023235"/>
    </source>
</evidence>
<keyword evidence="8" id="KW-0413">Isomerase</keyword>
<accession>A0A9P1G158</accession>
<dbReference type="GO" id="GO:0000819">
    <property type="term" value="P:sister chromatid segregation"/>
    <property type="evidence" value="ECO:0007669"/>
    <property type="project" value="TreeGrafter"/>
</dbReference>
<evidence type="ECO:0000313" key="11">
    <source>
        <dbReference type="EMBL" id="CAL1147057.1"/>
    </source>
</evidence>
<dbReference type="GO" id="GO:0005634">
    <property type="term" value="C:nucleus"/>
    <property type="evidence" value="ECO:0007669"/>
    <property type="project" value="TreeGrafter"/>
</dbReference>
<dbReference type="InterPro" id="IPR013757">
    <property type="entry name" value="Topo_IIA_A_a_sf"/>
</dbReference>
<proteinExistence type="predicted"/>
<evidence type="ECO:0000256" key="3">
    <source>
        <dbReference type="ARBA" id="ARBA00012895"/>
    </source>
</evidence>
<protein>
    <recommendedName>
        <fullName evidence="3">DNA topoisomerase (ATP-hydrolyzing)</fullName>
        <ecNumber evidence="3">5.6.2.2</ecNumber>
    </recommendedName>
</protein>
<keyword evidence="12" id="KW-1185">Reference proteome</keyword>
<evidence type="ECO:0000256" key="4">
    <source>
        <dbReference type="ARBA" id="ARBA00022741"/>
    </source>
</evidence>
<keyword evidence="5" id="KW-0067">ATP-binding</keyword>
<dbReference type="EMBL" id="CAMXCT030001861">
    <property type="protein sequence ID" value="CAL4780994.1"/>
    <property type="molecule type" value="Genomic_DNA"/>
</dbReference>
<feature type="region of interest" description="Disordered" evidence="9">
    <location>
        <begin position="35"/>
        <end position="55"/>
    </location>
</feature>
<dbReference type="AlphaFoldDB" id="A0A9P1G158"/>
<reference evidence="11" key="2">
    <citation type="submission" date="2024-04" db="EMBL/GenBank/DDBJ databases">
        <authorList>
            <person name="Chen Y."/>
            <person name="Shah S."/>
            <person name="Dougan E. K."/>
            <person name="Thang M."/>
            <person name="Chan C."/>
        </authorList>
    </citation>
    <scope>NUCLEOTIDE SEQUENCE [LARGE SCALE GENOMIC DNA]</scope>
</reference>
<evidence type="ECO:0000256" key="6">
    <source>
        <dbReference type="ARBA" id="ARBA00023029"/>
    </source>
</evidence>
<dbReference type="InterPro" id="IPR050634">
    <property type="entry name" value="DNA_Topoisomerase_II"/>
</dbReference>
<keyword evidence="6" id="KW-0799">Topoisomerase</keyword>
<dbReference type="EMBL" id="CAMXCT010001861">
    <property type="protein sequence ID" value="CAI3993682.1"/>
    <property type="molecule type" value="Genomic_DNA"/>
</dbReference>
<dbReference type="InterPro" id="IPR013760">
    <property type="entry name" value="Topo_IIA-like_dom_sf"/>
</dbReference>
<dbReference type="PANTHER" id="PTHR10169">
    <property type="entry name" value="DNA TOPOISOMERASE/GYRASE"/>
    <property type="match status" value="1"/>
</dbReference>
<feature type="compositionally biased region" description="Basic and acidic residues" evidence="9">
    <location>
        <begin position="45"/>
        <end position="54"/>
    </location>
</feature>
<dbReference type="GO" id="GO:0000712">
    <property type="term" value="P:resolution of meiotic recombination intermediates"/>
    <property type="evidence" value="ECO:0007669"/>
    <property type="project" value="TreeGrafter"/>
</dbReference>
<gene>
    <name evidence="10" type="ORF">C1SCF055_LOCUS20408</name>
</gene>
<dbReference type="GO" id="GO:0003918">
    <property type="term" value="F:DNA topoisomerase type II (double strand cut, ATP-hydrolyzing) activity"/>
    <property type="evidence" value="ECO:0007669"/>
    <property type="project" value="UniProtKB-EC"/>
</dbReference>
<dbReference type="EMBL" id="CAMXCT020001861">
    <property type="protein sequence ID" value="CAL1147057.1"/>
    <property type="molecule type" value="Genomic_DNA"/>
</dbReference>
<dbReference type="GO" id="GO:0005524">
    <property type="term" value="F:ATP binding"/>
    <property type="evidence" value="ECO:0007669"/>
    <property type="project" value="UniProtKB-KW"/>
</dbReference>
<keyword evidence="7" id="KW-0238">DNA-binding</keyword>
<dbReference type="Gene3D" id="1.10.268.10">
    <property type="entry name" value="Topoisomerase, domain 3"/>
    <property type="match status" value="1"/>
</dbReference>
<organism evidence="10">
    <name type="scientific">Cladocopium goreaui</name>
    <dbReference type="NCBI Taxonomy" id="2562237"/>
    <lineage>
        <taxon>Eukaryota</taxon>
        <taxon>Sar</taxon>
        <taxon>Alveolata</taxon>
        <taxon>Dinophyceae</taxon>
        <taxon>Suessiales</taxon>
        <taxon>Symbiodiniaceae</taxon>
        <taxon>Cladocopium</taxon>
    </lineage>
</organism>
<dbReference type="EC" id="5.6.2.2" evidence="3"/>
<reference evidence="10" key="1">
    <citation type="submission" date="2022-10" db="EMBL/GenBank/DDBJ databases">
        <authorList>
            <person name="Chen Y."/>
            <person name="Dougan E. K."/>
            <person name="Chan C."/>
            <person name="Rhodes N."/>
            <person name="Thang M."/>
        </authorList>
    </citation>
    <scope>NUCLEOTIDE SEQUENCE</scope>
</reference>
<feature type="compositionally biased region" description="Acidic residues" evidence="9">
    <location>
        <begin position="150"/>
        <end position="168"/>
    </location>
</feature>
<comment type="catalytic activity">
    <reaction evidence="1">
        <text>ATP-dependent breakage, passage and rejoining of double-stranded DNA.</text>
        <dbReference type="EC" id="5.6.2.2"/>
    </reaction>
</comment>
<comment type="caution">
    <text evidence="10">The sequence shown here is derived from an EMBL/GenBank/DDBJ whole genome shotgun (WGS) entry which is preliminary data.</text>
</comment>
<sequence>ELVVAKRKRDDLIADLKGKGFKPYNQIFGRSRFAEEDEEPSGLHSAKEGKEPKSGFDYLLGMPIWSLTWERVEDLRKQLKEKTTELTDLQNTTPEALWERDLDVVLSELDRMDEEEEEMKKEEGRLRSGKKTKPTRAPKTKAAKGKAKDDGEDAPMEPDEEEDDEEELPAPKKQKGEESSTELLARLKERQKQRASLLR</sequence>
<evidence type="ECO:0000313" key="12">
    <source>
        <dbReference type="Proteomes" id="UP001152797"/>
    </source>
</evidence>